<reference evidence="11" key="1">
    <citation type="journal article" date="2023" name="G3 (Bethesda)">
        <title>A reference genome for the long-term kleptoplast-retaining sea slug Elysia crispata morphotype clarki.</title>
        <authorList>
            <person name="Eastman K.E."/>
            <person name="Pendleton A.L."/>
            <person name="Shaikh M.A."/>
            <person name="Suttiyut T."/>
            <person name="Ogas R."/>
            <person name="Tomko P."/>
            <person name="Gavelis G."/>
            <person name="Widhalm J.R."/>
            <person name="Wisecaver J.H."/>
        </authorList>
    </citation>
    <scope>NUCLEOTIDE SEQUENCE</scope>
    <source>
        <strain evidence="11">ECLA1</strain>
    </source>
</reference>
<feature type="region of interest" description="Disordered" evidence="9">
    <location>
        <begin position="499"/>
        <end position="524"/>
    </location>
</feature>
<dbReference type="GO" id="GO:0051231">
    <property type="term" value="P:spindle elongation"/>
    <property type="evidence" value="ECO:0007669"/>
    <property type="project" value="TreeGrafter"/>
</dbReference>
<organism evidence="11 12">
    <name type="scientific">Elysia crispata</name>
    <name type="common">lettuce slug</name>
    <dbReference type="NCBI Taxonomy" id="231223"/>
    <lineage>
        <taxon>Eukaryota</taxon>
        <taxon>Metazoa</taxon>
        <taxon>Spiralia</taxon>
        <taxon>Lophotrochozoa</taxon>
        <taxon>Mollusca</taxon>
        <taxon>Gastropoda</taxon>
        <taxon>Heterobranchia</taxon>
        <taxon>Euthyneura</taxon>
        <taxon>Panpulmonata</taxon>
        <taxon>Sacoglossa</taxon>
        <taxon>Placobranchoidea</taxon>
        <taxon>Plakobranchidae</taxon>
        <taxon>Elysia</taxon>
    </lineage>
</organism>
<gene>
    <name evidence="11" type="ORF">RRG08_034761</name>
</gene>
<keyword evidence="12" id="KW-1185">Reference proteome</keyword>
<evidence type="ECO:0000256" key="7">
    <source>
        <dbReference type="PROSITE-ProRule" id="PRU00283"/>
    </source>
</evidence>
<dbReference type="GO" id="GO:0005524">
    <property type="term" value="F:ATP binding"/>
    <property type="evidence" value="ECO:0007669"/>
    <property type="project" value="UniProtKB-UniRule"/>
</dbReference>
<keyword evidence="2" id="KW-0963">Cytoplasm</keyword>
<evidence type="ECO:0000256" key="1">
    <source>
        <dbReference type="ARBA" id="ARBA00004245"/>
    </source>
</evidence>
<dbReference type="GO" id="GO:0007018">
    <property type="term" value="P:microtubule-based movement"/>
    <property type="evidence" value="ECO:0007669"/>
    <property type="project" value="InterPro"/>
</dbReference>
<dbReference type="GO" id="GO:0005875">
    <property type="term" value="C:microtubule associated complex"/>
    <property type="evidence" value="ECO:0007669"/>
    <property type="project" value="TreeGrafter"/>
</dbReference>
<dbReference type="PANTHER" id="PTHR47969:SF15">
    <property type="entry name" value="CHROMOSOME-ASSOCIATED KINESIN KIF4A-RELATED"/>
    <property type="match status" value="1"/>
</dbReference>
<evidence type="ECO:0000256" key="2">
    <source>
        <dbReference type="ARBA" id="ARBA00022490"/>
    </source>
</evidence>
<dbReference type="InterPro" id="IPR027417">
    <property type="entry name" value="P-loop_NTPase"/>
</dbReference>
<keyword evidence="4 7" id="KW-0067">ATP-binding</keyword>
<dbReference type="GO" id="GO:0008017">
    <property type="term" value="F:microtubule binding"/>
    <property type="evidence" value="ECO:0007669"/>
    <property type="project" value="InterPro"/>
</dbReference>
<comment type="similarity">
    <text evidence="7">Belongs to the TRAFAC class myosin-kinesin ATPase superfamily. Kinesin family.</text>
</comment>
<dbReference type="GO" id="GO:0007052">
    <property type="term" value="P:mitotic spindle organization"/>
    <property type="evidence" value="ECO:0007669"/>
    <property type="project" value="TreeGrafter"/>
</dbReference>
<comment type="subcellular location">
    <subcellularLocation>
        <location evidence="1">Cytoplasm</location>
        <location evidence="1">Cytoskeleton</location>
    </subcellularLocation>
</comment>
<evidence type="ECO:0000256" key="9">
    <source>
        <dbReference type="SAM" id="MobiDB-lite"/>
    </source>
</evidence>
<dbReference type="PRINTS" id="PR00380">
    <property type="entry name" value="KINESINHEAVY"/>
</dbReference>
<dbReference type="Gene3D" id="3.40.850.10">
    <property type="entry name" value="Kinesin motor domain"/>
    <property type="match status" value="1"/>
</dbReference>
<keyword evidence="7" id="KW-0505">Motor protein</keyword>
<evidence type="ECO:0000256" key="4">
    <source>
        <dbReference type="ARBA" id="ARBA00022840"/>
    </source>
</evidence>
<proteinExistence type="inferred from homology"/>
<dbReference type="InterPro" id="IPR027640">
    <property type="entry name" value="Kinesin-like_fam"/>
</dbReference>
<evidence type="ECO:0000256" key="5">
    <source>
        <dbReference type="ARBA" id="ARBA00023054"/>
    </source>
</evidence>
<feature type="coiled-coil region" evidence="8">
    <location>
        <begin position="607"/>
        <end position="656"/>
    </location>
</feature>
<evidence type="ECO:0000256" key="8">
    <source>
        <dbReference type="SAM" id="Coils"/>
    </source>
</evidence>
<protein>
    <recommendedName>
        <fullName evidence="10">Kinesin motor domain-containing protein</fullName>
    </recommendedName>
</protein>
<name>A0AAE1CV20_9GAST</name>
<dbReference type="InterPro" id="IPR036961">
    <property type="entry name" value="Kinesin_motor_dom_sf"/>
</dbReference>
<sequence>MPSENVSVRVVAKCRPLTQEEQERGGNSVITVNGEKVKVNCAGKESVFSLDGTFGPEQTNKHVYEGAVKSLLQGAIDGYNVTIMAFGATGSGKSHLMSGSEADPGIIPILTQNLFRHIRERNNKEFMVTVSHVEILDEKMTDLLNPHNNAMTIRQHPHKGIFIDGLSELTVKTGDDIALYFTQGTRARKLGSSDIKAHRARANAVFIICLEQKERQSSKVGLRSTIMLADLAGCESINSTDQNVINGTQGILNVISALADGKKKGGHIPYRESKVSRLLQDSLGGNSATLIISVISPLDKSYPDTMTTLQYSTLAKKIKNTVRLNMDDTQDVIAEMRQDIARLRDKIAAASQPDRDDISRMEDLIRDLEIAKKQTWPEKERMSSKYEEERKINLANKGILEWVMDSMSRGTKEHQEKMVLLQKEKGQISDQYKDKRREVDSLREQLQAKIADYAKFTESGKKSDSETKTRVTAIHELKERLKKETEMLKSLKEQLVDVQQRQQQERENAKSHTSAIKGNAELRQKVEREERQRLELEHKAMVEEELEKSKLEVDTEKTEIQLRVAEGKQYSTKEGSDLEIQVAEMKADRSVVVLKLQTLEMEKKHILSELEEAYVSHKEEIEIQQLQHYQTFRAYREMFEEQKAAIDSRYRQLLEESIQDAVYLSSRNSDISQENQLLKLQMAEMKDVITKLGGTIPDSVR</sequence>
<keyword evidence="6" id="KW-0206">Cytoskeleton</keyword>
<accession>A0AAE1CV20</accession>
<feature type="binding site" evidence="7">
    <location>
        <begin position="87"/>
        <end position="94"/>
    </location>
    <ligand>
        <name>ATP</name>
        <dbReference type="ChEBI" id="CHEBI:30616"/>
    </ligand>
</feature>
<evidence type="ECO:0000256" key="6">
    <source>
        <dbReference type="ARBA" id="ARBA00023212"/>
    </source>
</evidence>
<evidence type="ECO:0000256" key="3">
    <source>
        <dbReference type="ARBA" id="ARBA00022741"/>
    </source>
</evidence>
<dbReference type="GO" id="GO:0003777">
    <property type="term" value="F:microtubule motor activity"/>
    <property type="evidence" value="ECO:0007669"/>
    <property type="project" value="InterPro"/>
</dbReference>
<dbReference type="PROSITE" id="PS50067">
    <property type="entry name" value="KINESIN_MOTOR_2"/>
    <property type="match status" value="1"/>
</dbReference>
<feature type="domain" description="Kinesin motor" evidence="10">
    <location>
        <begin position="7"/>
        <end position="318"/>
    </location>
</feature>
<dbReference type="Proteomes" id="UP001283361">
    <property type="component" value="Unassembled WGS sequence"/>
</dbReference>
<dbReference type="AlphaFoldDB" id="A0AAE1CV20"/>
<comment type="caution">
    <text evidence="11">The sequence shown here is derived from an EMBL/GenBank/DDBJ whole genome shotgun (WGS) entry which is preliminary data.</text>
</comment>
<dbReference type="InterPro" id="IPR001752">
    <property type="entry name" value="Kinesin_motor_dom"/>
</dbReference>
<evidence type="ECO:0000313" key="11">
    <source>
        <dbReference type="EMBL" id="KAK3738471.1"/>
    </source>
</evidence>
<keyword evidence="3 7" id="KW-0547">Nucleotide-binding</keyword>
<dbReference type="EMBL" id="JAWDGP010006596">
    <property type="protein sequence ID" value="KAK3738471.1"/>
    <property type="molecule type" value="Genomic_DNA"/>
</dbReference>
<keyword evidence="5 8" id="KW-0175">Coiled coil</keyword>
<evidence type="ECO:0000313" key="12">
    <source>
        <dbReference type="Proteomes" id="UP001283361"/>
    </source>
</evidence>
<dbReference type="Pfam" id="PF00225">
    <property type="entry name" value="Kinesin"/>
    <property type="match status" value="1"/>
</dbReference>
<dbReference type="PANTHER" id="PTHR47969">
    <property type="entry name" value="CHROMOSOME-ASSOCIATED KINESIN KIF4A-RELATED"/>
    <property type="match status" value="1"/>
</dbReference>
<evidence type="ECO:0000259" key="10">
    <source>
        <dbReference type="PROSITE" id="PS50067"/>
    </source>
</evidence>
<dbReference type="SUPFAM" id="SSF52540">
    <property type="entry name" value="P-loop containing nucleoside triphosphate hydrolases"/>
    <property type="match status" value="1"/>
</dbReference>
<dbReference type="SMART" id="SM00129">
    <property type="entry name" value="KISc"/>
    <property type="match status" value="1"/>
</dbReference>